<dbReference type="PROSITE" id="PS00211">
    <property type="entry name" value="ABC_TRANSPORTER_1"/>
    <property type="match status" value="1"/>
</dbReference>
<dbReference type="EMBL" id="BJLP01000035">
    <property type="protein sequence ID" value="GEA81708.1"/>
    <property type="molecule type" value="Genomic_DNA"/>
</dbReference>
<dbReference type="InterPro" id="IPR003439">
    <property type="entry name" value="ABC_transporter-like_ATP-bd"/>
</dbReference>
<dbReference type="GO" id="GO:0016887">
    <property type="term" value="F:ATP hydrolysis activity"/>
    <property type="evidence" value="ECO:0007669"/>
    <property type="project" value="InterPro"/>
</dbReference>
<dbReference type="PANTHER" id="PTHR24220:SF659">
    <property type="entry name" value="TRANSPORTER, PUTATIVE-RELATED"/>
    <property type="match status" value="1"/>
</dbReference>
<evidence type="ECO:0000313" key="4">
    <source>
        <dbReference type="EMBL" id="GEA81708.1"/>
    </source>
</evidence>
<dbReference type="InterPro" id="IPR015854">
    <property type="entry name" value="ABC_transpr_LolD-like"/>
</dbReference>
<evidence type="ECO:0000259" key="3">
    <source>
        <dbReference type="PROSITE" id="PS50893"/>
    </source>
</evidence>
<dbReference type="AlphaFoldDB" id="A0A4Y3KFD1"/>
<dbReference type="PANTHER" id="PTHR24220">
    <property type="entry name" value="IMPORT ATP-BINDING PROTEIN"/>
    <property type="match status" value="1"/>
</dbReference>
<comment type="caution">
    <text evidence="4">The sequence shown here is derived from an EMBL/GenBank/DDBJ whole genome shotgun (WGS) entry which is preliminary data.</text>
</comment>
<protein>
    <submittedName>
        <fullName evidence="4">ABC transporter ATP-binding protein</fullName>
    </submittedName>
</protein>
<dbReference type="RefSeq" id="WP_141321045.1">
    <property type="nucleotide sequence ID" value="NZ_BJLP01000035.1"/>
</dbReference>
<dbReference type="Gene3D" id="3.40.50.300">
    <property type="entry name" value="P-loop containing nucleotide triphosphate hydrolases"/>
    <property type="match status" value="1"/>
</dbReference>
<dbReference type="GO" id="GO:0022857">
    <property type="term" value="F:transmembrane transporter activity"/>
    <property type="evidence" value="ECO:0007669"/>
    <property type="project" value="TreeGrafter"/>
</dbReference>
<dbReference type="GO" id="GO:0005524">
    <property type="term" value="F:ATP binding"/>
    <property type="evidence" value="ECO:0007669"/>
    <property type="project" value="UniProtKB-KW"/>
</dbReference>
<sequence length="228" mass="24242">MSVLSACDLVARTGSPAELRGAHLEVRDGEAVALLGPARSGTTTMLQALAGLVHPLRGRVRLDGRDLATLRPHELAATRLSALGLVFPDDDLLPELTLVQNVELPLLRMGVPGTEARQRAATLLGRLFVGAGADHLPEAVSFGQRQRAAVARALVHRPRVVLAEDPTAGLDSWRALALFGLLVAVARDCGTAVVVATQDPELACLADRVVELRDGLLVERPVARTYTR</sequence>
<dbReference type="SMART" id="SM00382">
    <property type="entry name" value="AAA"/>
    <property type="match status" value="1"/>
</dbReference>
<keyword evidence="1" id="KW-0547">Nucleotide-binding</keyword>
<name>A0A4Y3KFD1_CELUD</name>
<dbReference type="InterPro" id="IPR027417">
    <property type="entry name" value="P-loop_NTPase"/>
</dbReference>
<dbReference type="Proteomes" id="UP000315842">
    <property type="component" value="Unassembled WGS sequence"/>
</dbReference>
<dbReference type="InterPro" id="IPR017871">
    <property type="entry name" value="ABC_transporter-like_CS"/>
</dbReference>
<dbReference type="Pfam" id="PF00005">
    <property type="entry name" value="ABC_tran"/>
    <property type="match status" value="1"/>
</dbReference>
<gene>
    <name evidence="4" type="ORF">CUD01_21520</name>
</gene>
<evidence type="ECO:0000256" key="1">
    <source>
        <dbReference type="ARBA" id="ARBA00022741"/>
    </source>
</evidence>
<reference evidence="4 5" key="1">
    <citation type="submission" date="2019-06" db="EMBL/GenBank/DDBJ databases">
        <title>Whole genome shotgun sequence of Cellulomonas uda NBRC 3747.</title>
        <authorList>
            <person name="Hosoyama A."/>
            <person name="Uohara A."/>
            <person name="Ohji S."/>
            <person name="Ichikawa N."/>
        </authorList>
    </citation>
    <scope>NUCLEOTIDE SEQUENCE [LARGE SCALE GENOMIC DNA]</scope>
    <source>
        <strain evidence="4 5">NBRC 3747</strain>
    </source>
</reference>
<dbReference type="GO" id="GO:0005886">
    <property type="term" value="C:plasma membrane"/>
    <property type="evidence" value="ECO:0007669"/>
    <property type="project" value="TreeGrafter"/>
</dbReference>
<keyword evidence="5" id="KW-1185">Reference proteome</keyword>
<accession>A0A4Y3KFD1</accession>
<dbReference type="InterPro" id="IPR003593">
    <property type="entry name" value="AAA+_ATPase"/>
</dbReference>
<feature type="domain" description="ABC transporter" evidence="3">
    <location>
        <begin position="4"/>
        <end position="226"/>
    </location>
</feature>
<dbReference type="SUPFAM" id="SSF52540">
    <property type="entry name" value="P-loop containing nucleoside triphosphate hydrolases"/>
    <property type="match status" value="1"/>
</dbReference>
<dbReference type="PROSITE" id="PS50893">
    <property type="entry name" value="ABC_TRANSPORTER_2"/>
    <property type="match status" value="1"/>
</dbReference>
<evidence type="ECO:0000256" key="2">
    <source>
        <dbReference type="ARBA" id="ARBA00022840"/>
    </source>
</evidence>
<evidence type="ECO:0000313" key="5">
    <source>
        <dbReference type="Proteomes" id="UP000315842"/>
    </source>
</evidence>
<proteinExistence type="predicted"/>
<keyword evidence="2 4" id="KW-0067">ATP-binding</keyword>
<organism evidence="4 5">
    <name type="scientific">Cellulomonas uda</name>
    <dbReference type="NCBI Taxonomy" id="1714"/>
    <lineage>
        <taxon>Bacteria</taxon>
        <taxon>Bacillati</taxon>
        <taxon>Actinomycetota</taxon>
        <taxon>Actinomycetes</taxon>
        <taxon>Micrococcales</taxon>
        <taxon>Cellulomonadaceae</taxon>
        <taxon>Cellulomonas</taxon>
    </lineage>
</organism>